<dbReference type="STRING" id="1328760.A0A165JLQ3"/>
<dbReference type="PANTHER" id="PTHR19818">
    <property type="entry name" value="ZINC FINGER PROTEIN ZIC AND GLI"/>
    <property type="match status" value="1"/>
</dbReference>
<evidence type="ECO:0000256" key="10">
    <source>
        <dbReference type="PROSITE-ProRule" id="PRU00042"/>
    </source>
</evidence>
<feature type="domain" description="C2H2-type" evidence="12">
    <location>
        <begin position="595"/>
        <end position="620"/>
    </location>
</feature>
<evidence type="ECO:0000313" key="14">
    <source>
        <dbReference type="Proteomes" id="UP000076632"/>
    </source>
</evidence>
<dbReference type="PROSITE" id="PS00028">
    <property type="entry name" value="ZINC_FINGER_C2H2_1"/>
    <property type="match status" value="5"/>
</dbReference>
<dbReference type="PROSITE" id="PS50157">
    <property type="entry name" value="ZINC_FINGER_C2H2_2"/>
    <property type="match status" value="5"/>
</dbReference>
<dbReference type="InParanoid" id="A0A165JLQ3"/>
<dbReference type="GO" id="GO:0000978">
    <property type="term" value="F:RNA polymerase II cis-regulatory region sequence-specific DNA binding"/>
    <property type="evidence" value="ECO:0007669"/>
    <property type="project" value="TreeGrafter"/>
</dbReference>
<feature type="region of interest" description="Disordered" evidence="11">
    <location>
        <begin position="644"/>
        <end position="696"/>
    </location>
</feature>
<evidence type="ECO:0000256" key="4">
    <source>
        <dbReference type="ARBA" id="ARBA00022771"/>
    </source>
</evidence>
<dbReference type="Pfam" id="PF13912">
    <property type="entry name" value="zf-C2H2_6"/>
    <property type="match status" value="1"/>
</dbReference>
<name>A0A165JLQ3_XYLHT</name>
<reference evidence="13 14" key="1">
    <citation type="journal article" date="2016" name="Fungal Biol.">
        <title>The genome of Xylona heveae provides a window into fungal endophytism.</title>
        <authorList>
            <person name="Gazis R."/>
            <person name="Kuo A."/>
            <person name="Riley R."/>
            <person name="LaButti K."/>
            <person name="Lipzen A."/>
            <person name="Lin J."/>
            <person name="Amirebrahimi M."/>
            <person name="Hesse C.N."/>
            <person name="Spatafora J.W."/>
            <person name="Henrissat B."/>
            <person name="Hainaut M."/>
            <person name="Grigoriev I.V."/>
            <person name="Hibbett D.S."/>
        </authorList>
    </citation>
    <scope>NUCLEOTIDE SEQUENCE [LARGE SCALE GENOMIC DNA]</scope>
    <source>
        <strain evidence="13 14">TC161</strain>
    </source>
</reference>
<evidence type="ECO:0000256" key="8">
    <source>
        <dbReference type="ARBA" id="ARBA00023163"/>
    </source>
</evidence>
<feature type="compositionally biased region" description="Basic residues" evidence="11">
    <location>
        <begin position="644"/>
        <end position="653"/>
    </location>
</feature>
<dbReference type="FunFam" id="3.30.160.60:FF:000557">
    <property type="entry name" value="zinc finger and SCAN domain-containing protein 29"/>
    <property type="match status" value="1"/>
</dbReference>
<feature type="domain" description="C2H2-type" evidence="12">
    <location>
        <begin position="253"/>
        <end position="284"/>
    </location>
</feature>
<feature type="region of interest" description="Disordered" evidence="11">
    <location>
        <begin position="427"/>
        <end position="462"/>
    </location>
</feature>
<dbReference type="Pfam" id="PF00096">
    <property type="entry name" value="zf-C2H2"/>
    <property type="match status" value="2"/>
</dbReference>
<evidence type="ECO:0000256" key="6">
    <source>
        <dbReference type="ARBA" id="ARBA00023015"/>
    </source>
</evidence>
<feature type="domain" description="C2H2-type" evidence="12">
    <location>
        <begin position="567"/>
        <end position="594"/>
    </location>
</feature>
<dbReference type="Gene3D" id="3.30.160.60">
    <property type="entry name" value="Classic Zinc Finger"/>
    <property type="match status" value="7"/>
</dbReference>
<evidence type="ECO:0000259" key="12">
    <source>
        <dbReference type="PROSITE" id="PS50157"/>
    </source>
</evidence>
<keyword evidence="14" id="KW-1185">Reference proteome</keyword>
<feature type="compositionally biased region" description="Polar residues" evidence="11">
    <location>
        <begin position="657"/>
        <end position="667"/>
    </location>
</feature>
<keyword evidence="9" id="KW-0539">Nucleus</keyword>
<feature type="compositionally biased region" description="Polar residues" evidence="11">
    <location>
        <begin position="433"/>
        <end position="447"/>
    </location>
</feature>
<dbReference type="SUPFAM" id="SSF57667">
    <property type="entry name" value="beta-beta-alpha zinc fingers"/>
    <property type="match status" value="5"/>
</dbReference>
<dbReference type="InterPro" id="IPR036236">
    <property type="entry name" value="Znf_C2H2_sf"/>
</dbReference>
<dbReference type="RefSeq" id="XP_018191953.1">
    <property type="nucleotide sequence ID" value="XM_018334617.1"/>
</dbReference>
<dbReference type="GO" id="GO:0000981">
    <property type="term" value="F:DNA-binding transcription factor activity, RNA polymerase II-specific"/>
    <property type="evidence" value="ECO:0007669"/>
    <property type="project" value="UniProtKB-ARBA"/>
</dbReference>
<dbReference type="InterPro" id="IPR050329">
    <property type="entry name" value="GLI_C2H2-zinc-finger"/>
</dbReference>
<proteinExistence type="predicted"/>
<gene>
    <name evidence="13" type="ORF">L228DRAFT_264798</name>
</gene>
<dbReference type="Proteomes" id="UP000076632">
    <property type="component" value="Unassembled WGS sequence"/>
</dbReference>
<evidence type="ECO:0000313" key="13">
    <source>
        <dbReference type="EMBL" id="KZF26398.1"/>
    </source>
</evidence>
<protein>
    <recommendedName>
        <fullName evidence="12">C2H2-type domain-containing protein</fullName>
    </recommendedName>
</protein>
<evidence type="ECO:0000256" key="11">
    <source>
        <dbReference type="SAM" id="MobiDB-lite"/>
    </source>
</evidence>
<dbReference type="FunFam" id="3.30.160.60:FF:000125">
    <property type="entry name" value="Putative zinc finger protein 143"/>
    <property type="match status" value="1"/>
</dbReference>
<keyword evidence="8" id="KW-0804">Transcription</keyword>
<keyword evidence="3" id="KW-0677">Repeat</keyword>
<dbReference type="AlphaFoldDB" id="A0A165JLQ3"/>
<evidence type="ECO:0000256" key="2">
    <source>
        <dbReference type="ARBA" id="ARBA00022723"/>
    </source>
</evidence>
<evidence type="ECO:0000256" key="9">
    <source>
        <dbReference type="ARBA" id="ARBA00023242"/>
    </source>
</evidence>
<dbReference type="FunFam" id="3.30.160.60:FF:000965">
    <property type="entry name" value="Neurotrophin receptor-interacting factor homolog"/>
    <property type="match status" value="1"/>
</dbReference>
<evidence type="ECO:0000256" key="1">
    <source>
        <dbReference type="ARBA" id="ARBA00004123"/>
    </source>
</evidence>
<dbReference type="OrthoDB" id="3437960at2759"/>
<feature type="compositionally biased region" description="Low complexity" evidence="11">
    <location>
        <begin position="675"/>
        <end position="686"/>
    </location>
</feature>
<dbReference type="GO" id="GO:0008270">
    <property type="term" value="F:zinc ion binding"/>
    <property type="evidence" value="ECO:0007669"/>
    <property type="project" value="UniProtKB-KW"/>
</dbReference>
<feature type="domain" description="C2H2-type" evidence="12">
    <location>
        <begin position="626"/>
        <end position="655"/>
    </location>
</feature>
<comment type="subcellular location">
    <subcellularLocation>
        <location evidence="1">Nucleus</location>
    </subcellularLocation>
</comment>
<evidence type="ECO:0000256" key="7">
    <source>
        <dbReference type="ARBA" id="ARBA00023125"/>
    </source>
</evidence>
<keyword evidence="5" id="KW-0862">Zinc</keyword>
<dbReference type="GeneID" id="28899754"/>
<evidence type="ECO:0000256" key="3">
    <source>
        <dbReference type="ARBA" id="ARBA00022737"/>
    </source>
</evidence>
<dbReference type="EMBL" id="KV407454">
    <property type="protein sequence ID" value="KZF26398.1"/>
    <property type="molecule type" value="Genomic_DNA"/>
</dbReference>
<dbReference type="OMA" id="HCEEDHC"/>
<keyword evidence="4 10" id="KW-0863">Zinc-finger</keyword>
<sequence length="696" mass="78143">MASAHDANTASQHEDDAASACSATCSQKTCSNCCDEDHCEEDHCKEDHCKEDHCEEDHCEEDHCEEDHCSQSCEGFVKCSEGPECDSPSSLVQACISDSCTVPPCVSTACAEETCASFAPPCFDTHCAYPWANSAEQSPSMVPSPLSTYVSSSQTGLWTPVDGWLRDSVSPLQQRVHVRGHGEMPTPSPFSLEDDPSGLALSYDPYAYPDAKKAKTSHNPSEEVATYLLPHSLPETQTEQHPTSLQPTSNPSFLCLWGNSCGEEFFDFNALEDHVQHNHVRPQTVFNCEWDSCGQVTASSDLLSHVRHSHAFADEHICLWAGCEAKFYRVEDLEEHVKIAHVPQNALYCQWDHCGILADGPANLSNHLQTNHLIGLGVDHNTQQTHFCTHSHSHNQNHLYQHQHFHHLHGHPRPDDQTYVLKEDSFPRHKPISSRSQSTPLESQNPVVPSEDEPEEGDDKSQVRICSWSEKDGSTCNQTFDSVRDLHEHVKEHHVGSEDSREDGYVCRWAGCSRMAMKPFKQKGKLERHIQVHTRLKNCQCQFCGKEFSAQQALAQHERTHTGEKPFLCEYCGKGFAQSSALTMHKRTHTNEKPLKCDFPGCNKTFSESSNLSKHKKTHSKLPREHRCTFPGCDKSFHRFDQLKRHRKVHEKKRQLTDVSGSDTSAAFQIPPYPSSHSSSRSASGSFEPLDLQELR</sequence>
<dbReference type="GO" id="GO:0045944">
    <property type="term" value="P:positive regulation of transcription by RNA polymerase II"/>
    <property type="evidence" value="ECO:0007669"/>
    <property type="project" value="UniProtKB-ARBA"/>
</dbReference>
<organism evidence="13 14">
    <name type="scientific">Xylona heveae (strain CBS 132557 / TC161)</name>
    <dbReference type="NCBI Taxonomy" id="1328760"/>
    <lineage>
        <taxon>Eukaryota</taxon>
        <taxon>Fungi</taxon>
        <taxon>Dikarya</taxon>
        <taxon>Ascomycota</taxon>
        <taxon>Pezizomycotina</taxon>
        <taxon>Xylonomycetes</taxon>
        <taxon>Xylonales</taxon>
        <taxon>Xylonaceae</taxon>
        <taxon>Xylona</taxon>
    </lineage>
</organism>
<keyword evidence="6" id="KW-0805">Transcription regulation</keyword>
<accession>A0A165JLQ3</accession>
<keyword evidence="7" id="KW-0238">DNA-binding</keyword>
<dbReference type="InterPro" id="IPR013087">
    <property type="entry name" value="Znf_C2H2_type"/>
</dbReference>
<keyword evidence="2" id="KW-0479">Metal-binding</keyword>
<evidence type="ECO:0000256" key="5">
    <source>
        <dbReference type="ARBA" id="ARBA00022833"/>
    </source>
</evidence>
<dbReference type="PANTHER" id="PTHR19818:SF139">
    <property type="entry name" value="PAIR-RULE PROTEIN ODD-PAIRED"/>
    <property type="match status" value="1"/>
</dbReference>
<feature type="domain" description="C2H2-type" evidence="12">
    <location>
        <begin position="539"/>
        <end position="566"/>
    </location>
</feature>
<dbReference type="SMART" id="SM00355">
    <property type="entry name" value="ZnF_C2H2"/>
    <property type="match status" value="10"/>
</dbReference>
<dbReference type="GO" id="GO:0005634">
    <property type="term" value="C:nucleus"/>
    <property type="evidence" value="ECO:0007669"/>
    <property type="project" value="UniProtKB-SubCell"/>
</dbReference>